<reference evidence="1 2" key="1">
    <citation type="submission" date="2017-06" db="EMBL/GenBank/DDBJ databases">
        <authorList>
            <person name="Kim H.J."/>
            <person name="Triplett B.A."/>
        </authorList>
    </citation>
    <scope>NUCLEOTIDE SEQUENCE [LARGE SCALE GENOMIC DNA]</scope>
    <source>
        <strain evidence="1 2">DSM 29339</strain>
    </source>
</reference>
<gene>
    <name evidence="1" type="ORF">SAMN05421757_102134</name>
</gene>
<accession>A0A239EG23</accession>
<sequence length="86" mass="9169">MPIGPQGRALYSLANRRDMSDHQVNRLLARGAGQRVFAAFAVTLPTRATGPNTRFRTGFPPARAVGFSVAGACHPFGDQAAAAFRQ</sequence>
<evidence type="ECO:0000313" key="2">
    <source>
        <dbReference type="Proteomes" id="UP000198426"/>
    </source>
</evidence>
<keyword evidence="2" id="KW-1185">Reference proteome</keyword>
<proteinExistence type="predicted"/>
<evidence type="ECO:0000313" key="1">
    <source>
        <dbReference type="EMBL" id="SNS43587.1"/>
    </source>
</evidence>
<protein>
    <submittedName>
        <fullName evidence="1">Uncharacterized protein</fullName>
    </submittedName>
</protein>
<dbReference type="Proteomes" id="UP000198426">
    <property type="component" value="Unassembled WGS sequence"/>
</dbReference>
<dbReference type="EMBL" id="FZOY01000002">
    <property type="protein sequence ID" value="SNS43587.1"/>
    <property type="molecule type" value="Genomic_DNA"/>
</dbReference>
<name>A0A239EG23_9RHOB</name>
<dbReference type="AlphaFoldDB" id="A0A239EG23"/>
<organism evidence="1 2">
    <name type="scientific">Tropicimonas sediminicola</name>
    <dbReference type="NCBI Taxonomy" id="1031541"/>
    <lineage>
        <taxon>Bacteria</taxon>
        <taxon>Pseudomonadati</taxon>
        <taxon>Pseudomonadota</taxon>
        <taxon>Alphaproteobacteria</taxon>
        <taxon>Rhodobacterales</taxon>
        <taxon>Roseobacteraceae</taxon>
        <taxon>Tropicimonas</taxon>
    </lineage>
</organism>